<dbReference type="InterPro" id="IPR006311">
    <property type="entry name" value="TAT_signal"/>
</dbReference>
<comment type="caution">
    <text evidence="4">The sequence shown here is derived from an EMBL/GenBank/DDBJ whole genome shotgun (WGS) entry which is preliminary data.</text>
</comment>
<evidence type="ECO:0000259" key="3">
    <source>
        <dbReference type="Pfam" id="PF06863"/>
    </source>
</evidence>
<dbReference type="InterPro" id="IPR010679">
    <property type="entry name" value="DUF1254"/>
</dbReference>
<dbReference type="Gene3D" id="2.60.120.600">
    <property type="entry name" value="Domain of unknown function DUF1214, C-terminal domain"/>
    <property type="match status" value="1"/>
</dbReference>
<evidence type="ECO:0008006" key="6">
    <source>
        <dbReference type="Google" id="ProtNLM"/>
    </source>
</evidence>
<evidence type="ECO:0000313" key="5">
    <source>
        <dbReference type="Proteomes" id="UP000253529"/>
    </source>
</evidence>
<feature type="domain" description="DUF1214" evidence="2">
    <location>
        <begin position="371"/>
        <end position="482"/>
    </location>
</feature>
<name>A0A366FC50_9HYPH</name>
<sequence>MVMAWNREIRLDRRDLIAGGLAASAAALATAAAPAARAAEPAPTTVVPPDIMKGVEAWSGSLAVQAATYAAPMVAMYLLRDATCFKPGAKAKPNAIWRIENIATPEIAAQSGYVTPNVNVVYGFGFMDLAAEPIILSAPDSRGRYYMIEVCDMWTNAFAYPAGGPSGYAGGTFALVGPGWKGQLPPDVTRIDCPTRWIELQPRVFVKDQADLAGAEAVLSAITVKGLAERRGGPAPAPADYRYEAPKIAPNVASSQLLFDDPLQFWSIFTATMNENPPPAAEVEAVLPMFKYLGIELGKPWKPEAVNPAVLAEMKQAAAGVGKLMAANVAIRDSLQGGWAIPPGNVGMPGADYLTRAIIAVVGLTANTVEQAIYYNGLLDSEGAPLTGAKRYTATFSQPMTYIEPVPPGFWSLTMYDNVTKLTVTNPIDRYSLGASDPIKRDADGSFTLYIQRESPGADKESNWLPAPAGPFYLILRNYAPAPAAVKAIASGVAFKGPPSLVPVG</sequence>
<reference evidence="4 5" key="1">
    <citation type="submission" date="2018-06" db="EMBL/GenBank/DDBJ databases">
        <title>Genomic Encyclopedia of Type Strains, Phase IV (KMG-IV): sequencing the most valuable type-strain genomes for metagenomic binning, comparative biology and taxonomic classification.</title>
        <authorList>
            <person name="Goeker M."/>
        </authorList>
    </citation>
    <scope>NUCLEOTIDE SEQUENCE [LARGE SCALE GENOMIC DNA]</scope>
    <source>
        <strain evidence="4 5">DSM 24875</strain>
    </source>
</reference>
<dbReference type="InterPro" id="IPR010621">
    <property type="entry name" value="DUF1214"/>
</dbReference>
<dbReference type="SUPFAM" id="SSF160935">
    <property type="entry name" value="VPA0735-like"/>
    <property type="match status" value="1"/>
</dbReference>
<feature type="chain" id="PRO_5016752647" description="DUF1254 domain-containing protein" evidence="1">
    <location>
        <begin position="39"/>
        <end position="505"/>
    </location>
</feature>
<accession>A0A366FC50</accession>
<dbReference type="Pfam" id="PF06742">
    <property type="entry name" value="DUF1214"/>
    <property type="match status" value="1"/>
</dbReference>
<evidence type="ECO:0000313" key="4">
    <source>
        <dbReference type="EMBL" id="RBP12218.1"/>
    </source>
</evidence>
<dbReference type="OrthoDB" id="9777345at2"/>
<dbReference type="AlphaFoldDB" id="A0A366FC50"/>
<dbReference type="Proteomes" id="UP000253529">
    <property type="component" value="Unassembled WGS sequence"/>
</dbReference>
<protein>
    <recommendedName>
        <fullName evidence="6">DUF1254 domain-containing protein</fullName>
    </recommendedName>
</protein>
<organism evidence="4 5">
    <name type="scientific">Roseiarcus fermentans</name>
    <dbReference type="NCBI Taxonomy" id="1473586"/>
    <lineage>
        <taxon>Bacteria</taxon>
        <taxon>Pseudomonadati</taxon>
        <taxon>Pseudomonadota</taxon>
        <taxon>Alphaproteobacteria</taxon>
        <taxon>Hyphomicrobiales</taxon>
        <taxon>Roseiarcaceae</taxon>
        <taxon>Roseiarcus</taxon>
    </lineage>
</organism>
<evidence type="ECO:0000259" key="2">
    <source>
        <dbReference type="Pfam" id="PF06742"/>
    </source>
</evidence>
<dbReference type="Pfam" id="PF06863">
    <property type="entry name" value="DUF1254"/>
    <property type="match status" value="1"/>
</dbReference>
<dbReference type="InterPro" id="IPR037050">
    <property type="entry name" value="DUF1254_sf"/>
</dbReference>
<dbReference type="EMBL" id="QNRK01000014">
    <property type="protein sequence ID" value="RBP12218.1"/>
    <property type="molecule type" value="Genomic_DNA"/>
</dbReference>
<dbReference type="PROSITE" id="PS51318">
    <property type="entry name" value="TAT"/>
    <property type="match status" value="1"/>
</dbReference>
<dbReference type="PANTHER" id="PTHR36509">
    <property type="entry name" value="BLL3101 PROTEIN"/>
    <property type="match status" value="1"/>
</dbReference>
<gene>
    <name evidence="4" type="ORF">DFR50_11447</name>
</gene>
<dbReference type="Gene3D" id="1.10.3360.10">
    <property type="entry name" value="VPA0735-like domain"/>
    <property type="match status" value="1"/>
</dbReference>
<dbReference type="InterPro" id="IPR037049">
    <property type="entry name" value="DUF1214_C_sf"/>
</dbReference>
<proteinExistence type="predicted"/>
<feature type="signal peptide" evidence="1">
    <location>
        <begin position="1"/>
        <end position="38"/>
    </location>
</feature>
<keyword evidence="1" id="KW-0732">Signal</keyword>
<evidence type="ECO:0000256" key="1">
    <source>
        <dbReference type="SAM" id="SignalP"/>
    </source>
</evidence>
<feature type="domain" description="DUF1254" evidence="3">
    <location>
        <begin position="107"/>
        <end position="223"/>
    </location>
</feature>
<keyword evidence="5" id="KW-1185">Reference proteome</keyword>
<dbReference type="Gene3D" id="2.60.40.1610">
    <property type="entry name" value="Domain of unknown function DUF1254"/>
    <property type="match status" value="1"/>
</dbReference>
<dbReference type="PANTHER" id="PTHR36509:SF2">
    <property type="entry name" value="BLL3101 PROTEIN"/>
    <property type="match status" value="1"/>
</dbReference>